<dbReference type="Proteomes" id="UP000007800">
    <property type="component" value="Unassembled WGS sequence"/>
</dbReference>
<reference evidence="1 2" key="1">
    <citation type="submission" date="2008-07" db="EMBL/GenBank/DDBJ databases">
        <authorList>
            <person name="El-Sayed N."/>
            <person name="Caler E."/>
            <person name="Inman J."/>
            <person name="Amedeo P."/>
            <person name="Hass B."/>
            <person name="Wortman J."/>
        </authorList>
    </citation>
    <scope>NUCLEOTIDE SEQUENCE [LARGE SCALE GENOMIC DNA]</scope>
    <source>
        <strain evidence="2">ATCC 50983 / TXsc</strain>
    </source>
</reference>
<evidence type="ECO:0000313" key="2">
    <source>
        <dbReference type="Proteomes" id="UP000007800"/>
    </source>
</evidence>
<dbReference type="AlphaFoldDB" id="C5LM32"/>
<gene>
    <name evidence="1" type="ORF">Pmar_PMAR001680</name>
</gene>
<name>C5LM32_PERM5</name>
<proteinExistence type="predicted"/>
<feature type="non-terminal residue" evidence="1">
    <location>
        <position position="322"/>
    </location>
</feature>
<accession>C5LM32</accession>
<dbReference type="Gene3D" id="3.10.20.90">
    <property type="entry name" value="Phosphatidylinositol 3-kinase Catalytic Subunit, Chain A, domain 1"/>
    <property type="match status" value="1"/>
</dbReference>
<dbReference type="EMBL" id="GG683387">
    <property type="protein sequence ID" value="EER02217.1"/>
    <property type="molecule type" value="Genomic_DNA"/>
</dbReference>
<keyword evidence="2" id="KW-1185">Reference proteome</keyword>
<dbReference type="GeneID" id="9055198"/>
<evidence type="ECO:0000313" key="1">
    <source>
        <dbReference type="EMBL" id="EER02217.1"/>
    </source>
</evidence>
<protein>
    <submittedName>
        <fullName evidence="1">Uncharacterized protein</fullName>
    </submittedName>
</protein>
<dbReference type="InParanoid" id="C5LM32"/>
<dbReference type="RefSeq" id="XP_002769499.1">
    <property type="nucleotide sequence ID" value="XM_002769453.1"/>
</dbReference>
<sequence>MAGIGLMYMNPAVSRHLFNPSKPVTRGKKPDQALRIELTLRNEATGFTATYKVSDAKDLRAVFRIFCKAQAPENPAFGRYAFYYGDKIVTEDNCPYDLDMNDGSHDWRDNPDVNATVPYEYKSAWELKQDVWKREQRSKIIDRKMGKNMGKTVVSEGVEAEMVTRGREADLGDDDTLKGIADRIQGRESDWRHPLAELENGEHDAMSQVIYPATEEDIEILSEAHHRYIDPHECEAGIRLVGEGQFCAAREIPSEGVFGVDGLGSESALVVIGVAGLGFESWYQAIVSDGVSITGKHMHDEAGRMMVGCEEAVLAGDKPLRD</sequence>
<organism evidence="2">
    <name type="scientific">Perkinsus marinus (strain ATCC 50983 / TXsc)</name>
    <dbReference type="NCBI Taxonomy" id="423536"/>
    <lineage>
        <taxon>Eukaryota</taxon>
        <taxon>Sar</taxon>
        <taxon>Alveolata</taxon>
        <taxon>Perkinsozoa</taxon>
        <taxon>Perkinsea</taxon>
        <taxon>Perkinsida</taxon>
        <taxon>Perkinsidae</taxon>
        <taxon>Perkinsus</taxon>
    </lineage>
</organism>
<dbReference type="OrthoDB" id="10338375at2759"/>